<comment type="caution">
    <text evidence="2">The sequence shown here is derived from an EMBL/GenBank/DDBJ whole genome shotgun (WGS) entry which is preliminary data.</text>
</comment>
<keyword evidence="3" id="KW-1185">Reference proteome</keyword>
<feature type="transmembrane region" description="Helical" evidence="1">
    <location>
        <begin position="27"/>
        <end position="46"/>
    </location>
</feature>
<accession>K6Y8Z3</accession>
<feature type="transmembrane region" description="Helical" evidence="1">
    <location>
        <begin position="81"/>
        <end position="103"/>
    </location>
</feature>
<keyword evidence="1" id="KW-1133">Transmembrane helix</keyword>
<dbReference type="AlphaFoldDB" id="K6Y8Z3"/>
<feature type="transmembrane region" description="Helical" evidence="1">
    <location>
        <begin position="124"/>
        <end position="146"/>
    </location>
</feature>
<reference evidence="2 3" key="1">
    <citation type="journal article" date="2017" name="Antonie Van Leeuwenhoek">
        <title>Rhizobium rhizosphaerae sp. nov., a novel species isolated from rice rhizosphere.</title>
        <authorList>
            <person name="Zhao J.J."/>
            <person name="Zhang J."/>
            <person name="Zhang R.J."/>
            <person name="Zhang C.W."/>
            <person name="Yin H.Q."/>
            <person name="Zhang X.X."/>
        </authorList>
    </citation>
    <scope>NUCLEOTIDE SEQUENCE [LARGE SCALE GENOMIC DNA]</scope>
    <source>
        <strain evidence="2 3">E3</strain>
    </source>
</reference>
<protein>
    <recommendedName>
        <fullName evidence="4">DNA gyrase subunit B</fullName>
    </recommendedName>
</protein>
<organism evidence="2 3">
    <name type="scientific">Aliiglaciecola lipolytica E3</name>
    <dbReference type="NCBI Taxonomy" id="1127673"/>
    <lineage>
        <taxon>Bacteria</taxon>
        <taxon>Pseudomonadati</taxon>
        <taxon>Pseudomonadota</taxon>
        <taxon>Gammaproteobacteria</taxon>
        <taxon>Alteromonadales</taxon>
        <taxon>Alteromonadaceae</taxon>
        <taxon>Aliiglaciecola</taxon>
    </lineage>
</organism>
<dbReference type="RefSeq" id="WP_008842948.1">
    <property type="nucleotide sequence ID" value="NZ_BAEN01000015.1"/>
</dbReference>
<evidence type="ECO:0008006" key="4">
    <source>
        <dbReference type="Google" id="ProtNLM"/>
    </source>
</evidence>
<sequence>MKTLITVLVVLLSISYPFVVYVGLQNFEAKWLLPFLVIMLALRWFASGQNSERKVILTTLVLLGCIMFFVGHQVGLKFYPVMMNFSFFVLFAGSLFSSTPIVEKFARIKEPALTPKAIKYTRKVTIVWSIFFALNGTIACLTALFASDELWMLYNGLIAYILMGVLGGSEWLIRQQIRKA</sequence>
<evidence type="ECO:0000313" key="3">
    <source>
        <dbReference type="Proteomes" id="UP000006334"/>
    </source>
</evidence>
<dbReference type="Proteomes" id="UP000006334">
    <property type="component" value="Unassembled WGS sequence"/>
</dbReference>
<dbReference type="EMBL" id="BAEN01000015">
    <property type="protein sequence ID" value="GAC13128.1"/>
    <property type="molecule type" value="Genomic_DNA"/>
</dbReference>
<evidence type="ECO:0000313" key="2">
    <source>
        <dbReference type="EMBL" id="GAC13128.1"/>
    </source>
</evidence>
<feature type="transmembrane region" description="Helical" evidence="1">
    <location>
        <begin position="152"/>
        <end position="173"/>
    </location>
</feature>
<dbReference type="eggNOG" id="COG4648">
    <property type="taxonomic scope" value="Bacteria"/>
</dbReference>
<proteinExistence type="predicted"/>
<keyword evidence="1" id="KW-0812">Transmembrane</keyword>
<name>K6Y8Z3_9ALTE</name>
<feature type="transmembrane region" description="Helical" evidence="1">
    <location>
        <begin position="55"/>
        <end position="75"/>
    </location>
</feature>
<dbReference type="STRING" id="1127673.GLIP_0482"/>
<keyword evidence="1" id="KW-0472">Membrane</keyword>
<gene>
    <name evidence="2" type="ORF">GLIP_0482</name>
</gene>
<evidence type="ECO:0000256" key="1">
    <source>
        <dbReference type="SAM" id="Phobius"/>
    </source>
</evidence>
<dbReference type="OrthoDB" id="8537043at2"/>